<proteinExistence type="inferred from homology"/>
<gene>
    <name evidence="3" type="ORF">EEB11_18615</name>
</gene>
<dbReference type="Pfam" id="PF03747">
    <property type="entry name" value="ADP_ribosyl_GH"/>
    <property type="match status" value="1"/>
</dbReference>
<dbReference type="SUPFAM" id="SSF101478">
    <property type="entry name" value="ADP-ribosylglycohydrolase"/>
    <property type="match status" value="1"/>
</dbReference>
<keyword evidence="2" id="KW-0378">Hydrolase</keyword>
<accession>A0ABY2KGT2</accession>
<dbReference type="Gene3D" id="1.10.4080.10">
    <property type="entry name" value="ADP-ribosylation/Crystallin J1"/>
    <property type="match status" value="1"/>
</dbReference>
<dbReference type="Proteomes" id="UP000297741">
    <property type="component" value="Unassembled WGS sequence"/>
</dbReference>
<dbReference type="InterPro" id="IPR005502">
    <property type="entry name" value="Ribosyl_crysJ1"/>
</dbReference>
<dbReference type="RefSeq" id="WP_135433967.1">
    <property type="nucleotide sequence ID" value="NZ_RPEM01000025.1"/>
</dbReference>
<dbReference type="PANTHER" id="PTHR16222">
    <property type="entry name" value="ADP-RIBOSYLGLYCOHYDROLASE"/>
    <property type="match status" value="1"/>
</dbReference>
<evidence type="ECO:0000256" key="1">
    <source>
        <dbReference type="ARBA" id="ARBA00010702"/>
    </source>
</evidence>
<organism evidence="3 4">
    <name type="scientific">Pseudotabrizicola sediminis</name>
    <dbReference type="NCBI Taxonomy" id="2486418"/>
    <lineage>
        <taxon>Bacteria</taxon>
        <taxon>Pseudomonadati</taxon>
        <taxon>Pseudomonadota</taxon>
        <taxon>Alphaproteobacteria</taxon>
        <taxon>Rhodobacterales</taxon>
        <taxon>Paracoccaceae</taxon>
        <taxon>Pseudotabrizicola</taxon>
    </lineage>
</organism>
<evidence type="ECO:0000256" key="2">
    <source>
        <dbReference type="ARBA" id="ARBA00022801"/>
    </source>
</evidence>
<dbReference type="PANTHER" id="PTHR16222:SF24">
    <property type="entry name" value="ADP-RIBOSYLHYDROLASE ARH3"/>
    <property type="match status" value="1"/>
</dbReference>
<name>A0ABY2KGT2_9RHOB</name>
<sequence length="341" mass="36024">MTNRDPDTGLAHLIKACLLGGAIGDALGADIEFASLAQILRRFPKGFENLPRHDGIKGAITDDTQMTLFTAEGLIRASVRYEERGICDPASVVHHALLRWLSSQGSVPKMEVDGTGLICDRRLHARRAPGNTCLSSLQFAKAFGDLARNDSKGCGTIMRVAPMGFVAPDSIRDLAMETSALTHGHPTGQEAAAAWALILAALITGTEIEKAATGLINTFDSETDQAIRLAIKAPRDGAPETVESLGGGWIAEEALSIALYACLCARNFEHGLTIAVTHSGDSDSTGAIAGNALGLIFPDQVCGHRWARQVECADLIEKISRDLALAVSGPAEKLGDVYPGC</sequence>
<dbReference type="InterPro" id="IPR050792">
    <property type="entry name" value="ADP-ribosylglycohydrolase"/>
</dbReference>
<keyword evidence="4" id="KW-1185">Reference proteome</keyword>
<dbReference type="EMBL" id="RPEM01000025">
    <property type="protein sequence ID" value="TGD41443.1"/>
    <property type="molecule type" value="Genomic_DNA"/>
</dbReference>
<comment type="similarity">
    <text evidence="1">Belongs to the ADP-ribosylglycohydrolase family.</text>
</comment>
<reference evidence="3 4" key="1">
    <citation type="submission" date="2018-11" db="EMBL/GenBank/DDBJ databases">
        <title>Tabrizicola sp. isolated from sediment of alpine lake.</title>
        <authorList>
            <person name="Liu Z."/>
        </authorList>
    </citation>
    <scope>NUCLEOTIDE SEQUENCE [LARGE SCALE GENOMIC DNA]</scope>
    <source>
        <strain evidence="3 4">DRYC-M-16</strain>
    </source>
</reference>
<evidence type="ECO:0000313" key="3">
    <source>
        <dbReference type="EMBL" id="TGD41443.1"/>
    </source>
</evidence>
<comment type="caution">
    <text evidence="3">The sequence shown here is derived from an EMBL/GenBank/DDBJ whole genome shotgun (WGS) entry which is preliminary data.</text>
</comment>
<evidence type="ECO:0000313" key="4">
    <source>
        <dbReference type="Proteomes" id="UP000297741"/>
    </source>
</evidence>
<protein>
    <submittedName>
        <fullName evidence="3">ADP-ribosylglycohydrolase family protein</fullName>
    </submittedName>
</protein>
<dbReference type="InterPro" id="IPR036705">
    <property type="entry name" value="Ribosyl_crysJ1_sf"/>
</dbReference>